<dbReference type="PANTHER" id="PTHR47944">
    <property type="entry name" value="CYTOCHROME P450 98A9"/>
    <property type="match status" value="1"/>
</dbReference>
<evidence type="ECO:0000313" key="14">
    <source>
        <dbReference type="EMBL" id="ONK71669.1"/>
    </source>
</evidence>
<comment type="subcellular location">
    <subcellularLocation>
        <location evidence="2">Membrane</location>
        <topology evidence="2">Single-pass membrane protein</topology>
    </subcellularLocation>
</comment>
<dbReference type="EMBL" id="CM007384">
    <property type="protein sequence ID" value="ONK71669.1"/>
    <property type="molecule type" value="Genomic_DNA"/>
</dbReference>
<feature type="binding site" description="axial binding residue" evidence="13">
    <location>
        <position position="444"/>
    </location>
    <ligand>
        <name>heme</name>
        <dbReference type="ChEBI" id="CHEBI:30413"/>
    </ligand>
    <ligandPart>
        <name>Fe</name>
        <dbReference type="ChEBI" id="CHEBI:18248"/>
    </ligandPart>
</feature>
<dbReference type="FunFam" id="1.10.630.10:FF:000097">
    <property type="entry name" value="Cytochrome P-450 19"/>
    <property type="match status" value="1"/>
</dbReference>
<keyword evidence="15" id="KW-1185">Reference proteome</keyword>
<keyword evidence="6 13" id="KW-0479">Metal-binding</keyword>
<comment type="cofactor">
    <cofactor evidence="1 13">
        <name>heme</name>
        <dbReference type="ChEBI" id="CHEBI:30413"/>
    </cofactor>
</comment>
<dbReference type="GO" id="GO:0005506">
    <property type="term" value="F:iron ion binding"/>
    <property type="evidence" value="ECO:0007669"/>
    <property type="project" value="InterPro"/>
</dbReference>
<evidence type="ECO:0000256" key="11">
    <source>
        <dbReference type="ARBA" id="ARBA00023033"/>
    </source>
</evidence>
<dbReference type="GO" id="GO:0016020">
    <property type="term" value="C:membrane"/>
    <property type="evidence" value="ECO:0007669"/>
    <property type="project" value="UniProtKB-SubCell"/>
</dbReference>
<evidence type="ECO:0008006" key="16">
    <source>
        <dbReference type="Google" id="ProtNLM"/>
    </source>
</evidence>
<dbReference type="GO" id="GO:0016705">
    <property type="term" value="F:oxidoreductase activity, acting on paired donors, with incorporation or reduction of molecular oxygen"/>
    <property type="evidence" value="ECO:0007669"/>
    <property type="project" value="InterPro"/>
</dbReference>
<evidence type="ECO:0000256" key="7">
    <source>
        <dbReference type="ARBA" id="ARBA00022857"/>
    </source>
</evidence>
<keyword evidence="5" id="KW-0812">Transmembrane</keyword>
<dbReference type="PRINTS" id="PR00463">
    <property type="entry name" value="EP450I"/>
</dbReference>
<comment type="similarity">
    <text evidence="3">Belongs to the cytochrome P450 family.</text>
</comment>
<accession>A0A5P1F4F8</accession>
<evidence type="ECO:0000256" key="9">
    <source>
        <dbReference type="ARBA" id="ARBA00023002"/>
    </source>
</evidence>
<dbReference type="PRINTS" id="PR00385">
    <property type="entry name" value="P450"/>
</dbReference>
<evidence type="ECO:0000256" key="12">
    <source>
        <dbReference type="ARBA" id="ARBA00023136"/>
    </source>
</evidence>
<dbReference type="GO" id="GO:0020037">
    <property type="term" value="F:heme binding"/>
    <property type="evidence" value="ECO:0007669"/>
    <property type="project" value="InterPro"/>
</dbReference>
<evidence type="ECO:0000256" key="4">
    <source>
        <dbReference type="ARBA" id="ARBA00022617"/>
    </source>
</evidence>
<dbReference type="AlphaFoldDB" id="A0A5P1F4F8"/>
<keyword evidence="9" id="KW-0560">Oxidoreductase</keyword>
<keyword evidence="10 13" id="KW-0408">Iron</keyword>
<evidence type="ECO:0000256" key="8">
    <source>
        <dbReference type="ARBA" id="ARBA00022989"/>
    </source>
</evidence>
<proteinExistence type="inferred from homology"/>
<dbReference type="SUPFAM" id="SSF48264">
    <property type="entry name" value="Cytochrome P450"/>
    <property type="match status" value="1"/>
</dbReference>
<dbReference type="Gramene" id="ONK71669">
    <property type="protein sequence ID" value="ONK71669"/>
    <property type="gene ID" value="A4U43_C04F11130"/>
</dbReference>
<dbReference type="Gene3D" id="1.10.630.10">
    <property type="entry name" value="Cytochrome P450"/>
    <property type="match status" value="1"/>
</dbReference>
<dbReference type="OMA" id="FEHIKME"/>
<organism evidence="14 15">
    <name type="scientific">Asparagus officinalis</name>
    <name type="common">Garden asparagus</name>
    <dbReference type="NCBI Taxonomy" id="4686"/>
    <lineage>
        <taxon>Eukaryota</taxon>
        <taxon>Viridiplantae</taxon>
        <taxon>Streptophyta</taxon>
        <taxon>Embryophyta</taxon>
        <taxon>Tracheophyta</taxon>
        <taxon>Spermatophyta</taxon>
        <taxon>Magnoliopsida</taxon>
        <taxon>Liliopsida</taxon>
        <taxon>Asparagales</taxon>
        <taxon>Asparagaceae</taxon>
        <taxon>Asparagoideae</taxon>
        <taxon>Asparagus</taxon>
    </lineage>
</organism>
<dbReference type="GO" id="GO:0010333">
    <property type="term" value="F:terpene synthase activity"/>
    <property type="evidence" value="ECO:0007669"/>
    <property type="project" value="UniProtKB-ARBA"/>
</dbReference>
<dbReference type="InterPro" id="IPR017972">
    <property type="entry name" value="Cyt_P450_CS"/>
</dbReference>
<evidence type="ECO:0000256" key="5">
    <source>
        <dbReference type="ARBA" id="ARBA00022692"/>
    </source>
</evidence>
<keyword evidence="12" id="KW-0472">Membrane</keyword>
<dbReference type="InterPro" id="IPR001128">
    <property type="entry name" value="Cyt_P450"/>
</dbReference>
<dbReference type="InterPro" id="IPR002401">
    <property type="entry name" value="Cyt_P450_E_grp-I"/>
</dbReference>
<gene>
    <name evidence="14" type="ORF">A4U43_C04F11130</name>
</gene>
<sequence length="706" mass="79549">MASLLILLSTLFLSFLLYCLLFDGKRRMGRRPPLPPGPRGWPVLGNLPQLGTKPHQTLYALSKVYGPLFHLRFGSVDVVVAASAAVATQFLRNHDVNFSNRPPNSAAEHIAYNYQDLVFAPSGPRWRMLRKLCALHLFSTKALDDLRPLREAEVAILARTLHTRARTHTMVNLGQALMGCTTNALSKAMLSRRVFVDEESKEAVEFKELVMDLMKIGVFNIGDFVPALRWFDVQGTVGKMKKLHQRVDIFLNKVIEEHQAATGVGGDLLSVLMRLKEDAHSDGGKLTNTNIKALFLNLFTAGTDTTASTTEWALSEMIRHPEILKKAQIELDSVVGQDRLVSEADLPNLPFLQAVVKETFRLHPSTPLSLPHMASEACEVNGYHIPRHSTLLVNVWAIARDPTVWADPLKFDPTRFLPGGRYEHVDVKGNDFEVIPFGAGRRICPGLSLGLTMVQFITATLLHGFDWALPEGLLAEKLDMEESYGITLQRAVPLMVHPIPRLANKAYEYRNPVCQSSIALNFSPSSRVPVEDNLSNIEISHGSFKKGNRTAMPTQTDKQISTETERRQLATNQFSSIDDSKIVIEHQHCIDAFKINEMSELKYNTMVETLCEMDLKLSRELDDDPMVSSSRHYEMDLKLSRELDEDPMVETSTNYHHGEFSSTSYYTNEATNMNRMPNHLAQYETSTPKHHWENSQLYSQDKSWVN</sequence>
<dbReference type="GO" id="GO:0004497">
    <property type="term" value="F:monooxygenase activity"/>
    <property type="evidence" value="ECO:0007669"/>
    <property type="project" value="UniProtKB-KW"/>
</dbReference>
<evidence type="ECO:0000256" key="2">
    <source>
        <dbReference type="ARBA" id="ARBA00004167"/>
    </source>
</evidence>
<dbReference type="PANTHER" id="PTHR47944:SF18">
    <property type="entry name" value="FLAVONOID 3'-MONOOXYGENASE"/>
    <property type="match status" value="1"/>
</dbReference>
<evidence type="ECO:0000313" key="15">
    <source>
        <dbReference type="Proteomes" id="UP000243459"/>
    </source>
</evidence>
<keyword evidence="4 13" id="KW-0349">Heme</keyword>
<dbReference type="InterPro" id="IPR036396">
    <property type="entry name" value="Cyt_P450_sf"/>
</dbReference>
<reference evidence="15" key="1">
    <citation type="journal article" date="2017" name="Nat. Commun.">
        <title>The asparagus genome sheds light on the origin and evolution of a young Y chromosome.</title>
        <authorList>
            <person name="Harkess A."/>
            <person name="Zhou J."/>
            <person name="Xu C."/>
            <person name="Bowers J.E."/>
            <person name="Van der Hulst R."/>
            <person name="Ayyampalayam S."/>
            <person name="Mercati F."/>
            <person name="Riccardi P."/>
            <person name="McKain M.R."/>
            <person name="Kakrana A."/>
            <person name="Tang H."/>
            <person name="Ray J."/>
            <person name="Groenendijk J."/>
            <person name="Arikit S."/>
            <person name="Mathioni S.M."/>
            <person name="Nakano M."/>
            <person name="Shan H."/>
            <person name="Telgmann-Rauber A."/>
            <person name="Kanno A."/>
            <person name="Yue Z."/>
            <person name="Chen H."/>
            <person name="Li W."/>
            <person name="Chen Y."/>
            <person name="Xu X."/>
            <person name="Zhang Y."/>
            <person name="Luo S."/>
            <person name="Chen H."/>
            <person name="Gao J."/>
            <person name="Mao Z."/>
            <person name="Pires J.C."/>
            <person name="Luo M."/>
            <person name="Kudrna D."/>
            <person name="Wing R.A."/>
            <person name="Meyers B.C."/>
            <person name="Yi K."/>
            <person name="Kong H."/>
            <person name="Lavrijsen P."/>
            <person name="Sunseri F."/>
            <person name="Falavigna A."/>
            <person name="Ye Y."/>
            <person name="Leebens-Mack J.H."/>
            <person name="Chen G."/>
        </authorList>
    </citation>
    <scope>NUCLEOTIDE SEQUENCE [LARGE SCALE GENOMIC DNA]</scope>
    <source>
        <strain evidence="15">cv. DH0086</strain>
    </source>
</reference>
<dbReference type="Pfam" id="PF00067">
    <property type="entry name" value="p450"/>
    <property type="match status" value="1"/>
</dbReference>
<dbReference type="Proteomes" id="UP000243459">
    <property type="component" value="Chromosome 4"/>
</dbReference>
<keyword evidence="7" id="KW-0521">NADP</keyword>
<dbReference type="GO" id="GO:0080027">
    <property type="term" value="P:response to herbivore"/>
    <property type="evidence" value="ECO:0007669"/>
    <property type="project" value="UniProtKB-ARBA"/>
</dbReference>
<evidence type="ECO:0000256" key="6">
    <source>
        <dbReference type="ARBA" id="ARBA00022723"/>
    </source>
</evidence>
<evidence type="ECO:0000256" key="3">
    <source>
        <dbReference type="ARBA" id="ARBA00010617"/>
    </source>
</evidence>
<protein>
    <recommendedName>
        <fullName evidence="16">Flavonoid 3'-monooxygenase</fullName>
    </recommendedName>
</protein>
<evidence type="ECO:0000256" key="13">
    <source>
        <dbReference type="PIRSR" id="PIRSR602401-1"/>
    </source>
</evidence>
<evidence type="ECO:0000256" key="1">
    <source>
        <dbReference type="ARBA" id="ARBA00001971"/>
    </source>
</evidence>
<dbReference type="PROSITE" id="PS00086">
    <property type="entry name" value="CYTOCHROME_P450"/>
    <property type="match status" value="1"/>
</dbReference>
<keyword evidence="8" id="KW-1133">Transmembrane helix</keyword>
<name>A0A5P1F4F8_ASPOF</name>
<evidence type="ECO:0000256" key="10">
    <source>
        <dbReference type="ARBA" id="ARBA00023004"/>
    </source>
</evidence>
<keyword evidence="11" id="KW-0503">Monooxygenase</keyword>